<dbReference type="PANTHER" id="PTHR33908:SF3">
    <property type="entry name" value="UNDECAPRENYL PHOSPHATE-ALPHA-4-AMINO-4-DEOXY-L-ARABINOSE ARABINOSYL TRANSFERASE"/>
    <property type="match status" value="1"/>
</dbReference>
<evidence type="ECO:0000256" key="8">
    <source>
        <dbReference type="SAM" id="MobiDB-lite"/>
    </source>
</evidence>
<dbReference type="PANTHER" id="PTHR33908">
    <property type="entry name" value="MANNOSYLTRANSFERASE YKCB-RELATED"/>
    <property type="match status" value="1"/>
</dbReference>
<feature type="compositionally biased region" description="Polar residues" evidence="8">
    <location>
        <begin position="521"/>
        <end position="533"/>
    </location>
</feature>
<feature type="transmembrane region" description="Helical" evidence="9">
    <location>
        <begin position="458"/>
        <end position="479"/>
    </location>
</feature>
<evidence type="ECO:0000256" key="5">
    <source>
        <dbReference type="ARBA" id="ARBA00022692"/>
    </source>
</evidence>
<feature type="transmembrane region" description="Helical" evidence="9">
    <location>
        <begin position="349"/>
        <end position="366"/>
    </location>
</feature>
<evidence type="ECO:0000259" key="10">
    <source>
        <dbReference type="Pfam" id="PF13231"/>
    </source>
</evidence>
<feature type="transmembrane region" description="Helical" evidence="9">
    <location>
        <begin position="404"/>
        <end position="424"/>
    </location>
</feature>
<evidence type="ECO:0000256" key="1">
    <source>
        <dbReference type="ARBA" id="ARBA00004651"/>
    </source>
</evidence>
<feature type="transmembrane region" description="Helical" evidence="9">
    <location>
        <begin position="55"/>
        <end position="73"/>
    </location>
</feature>
<comment type="subcellular location">
    <subcellularLocation>
        <location evidence="1">Cell membrane</location>
        <topology evidence="1">Multi-pass membrane protein</topology>
    </subcellularLocation>
</comment>
<keyword evidence="2" id="KW-1003">Cell membrane</keyword>
<feature type="transmembrane region" description="Helical" evidence="9">
    <location>
        <begin position="257"/>
        <end position="277"/>
    </location>
</feature>
<protein>
    <submittedName>
        <fullName evidence="12">Glycosyltransferase family 39 protein</fullName>
        <ecNumber evidence="12">2.4.-.-</ecNumber>
    </submittedName>
</protein>
<organism evidence="12">
    <name type="scientific">Arthrobacter sp. K5</name>
    <dbReference type="NCBI Taxonomy" id="2839623"/>
    <lineage>
        <taxon>Bacteria</taxon>
        <taxon>Bacillati</taxon>
        <taxon>Actinomycetota</taxon>
        <taxon>Actinomycetes</taxon>
        <taxon>Micrococcales</taxon>
        <taxon>Micrococcaceae</taxon>
        <taxon>Arthrobacter</taxon>
    </lineage>
</organism>
<dbReference type="Pfam" id="PF13231">
    <property type="entry name" value="PMT_2"/>
    <property type="match status" value="1"/>
</dbReference>
<keyword evidence="3 12" id="KW-0328">Glycosyltransferase</keyword>
<feature type="transmembrane region" description="Helical" evidence="9">
    <location>
        <begin position="137"/>
        <end position="155"/>
    </location>
</feature>
<keyword evidence="4 12" id="KW-0808">Transferase</keyword>
<name>A0AAU8EPB6_9MICC</name>
<dbReference type="InterPro" id="IPR056785">
    <property type="entry name" value="YkcA/B-like_C"/>
</dbReference>
<feature type="transmembrane region" description="Helical" evidence="9">
    <location>
        <begin position="161"/>
        <end position="181"/>
    </location>
</feature>
<sequence>MSTTVTPPNQTADQTEAREPAKAASAAPGKPKDTPARTRRTGRASRLLLGNQPRWIRPSAAALLAFTAVLYLWNLEATGYANSFYAAAIQAGTKDWTALLFGSLDAGNAITVDKPPAALWIPALVGRVFGFSPLSMLVPQALMGVAAVGLLYLTVKRISGPAAGLLAGGVLALTPVAALMFRFNNPDALLTLCLVLAAYLATRAIEKAGWKWLAAAGAVIGLAFLTKMLQGFLIVPGLALAYLWAAPTGLGRRLLHLLAAGGGIVLVAGSYIALFQLTPASARPYMAGSETNSFLELTFGYNGLGRITGSEGGMGGGMPGGGGGMGGNVGFGGTAGITRMFGTSFGGEVSWLLPSALILLGAGLWFTRREARTSRTRAALVLWGGWLLVTAGILSFMSGTVHPYYAVALAPAIAALVGIGAVELWRGRAYWPARITLAATVLAGSVWSAVLLGRDATWLPWIRVAAVILGVLAAAALLLRLDSLRVVPARFRRMATATVVAVSLLAGGLGSTAWTFATAAQPHSGSIPTSGPTASAMGGPGGQGGRTGFAGPGTSGPGTSGPGTSGSGLADGSGLAPDGSGLAPNGSIDGGTVSGGAMGPDGASTANSQLTALLKASTAKWSGIVSGASQAASLELATDTSVIALGGWNGGDPYPTLAQFQEMVANGEIGYFISGGGMGGGGGRGGNSEVATWVAANFAAQTVGNSTVYKLTT</sequence>
<feature type="compositionally biased region" description="Gly residues" evidence="8">
    <location>
        <begin position="538"/>
        <end position="571"/>
    </location>
</feature>
<evidence type="ECO:0000256" key="2">
    <source>
        <dbReference type="ARBA" id="ARBA00022475"/>
    </source>
</evidence>
<evidence type="ECO:0000256" key="6">
    <source>
        <dbReference type="ARBA" id="ARBA00022989"/>
    </source>
</evidence>
<feature type="compositionally biased region" description="Gly residues" evidence="8">
    <location>
        <begin position="588"/>
        <end position="599"/>
    </location>
</feature>
<keyword evidence="7 9" id="KW-0472">Membrane</keyword>
<feature type="compositionally biased region" description="Polar residues" evidence="8">
    <location>
        <begin position="1"/>
        <end position="14"/>
    </location>
</feature>
<feature type="domain" description="Putative mannosyltransferase YkcA/B-like C-terminal" evidence="11">
    <location>
        <begin position="613"/>
        <end position="697"/>
    </location>
</feature>
<keyword evidence="6 9" id="KW-1133">Transmembrane helix</keyword>
<dbReference type="RefSeq" id="WP_353711227.1">
    <property type="nucleotide sequence ID" value="NZ_CP159279.1"/>
</dbReference>
<evidence type="ECO:0000313" key="12">
    <source>
        <dbReference type="EMBL" id="XCH10702.1"/>
    </source>
</evidence>
<evidence type="ECO:0000256" key="7">
    <source>
        <dbReference type="ARBA" id="ARBA00023136"/>
    </source>
</evidence>
<keyword evidence="5 9" id="KW-0812">Transmembrane</keyword>
<feature type="transmembrane region" description="Helical" evidence="9">
    <location>
        <begin position="212"/>
        <end position="245"/>
    </location>
</feature>
<dbReference type="GO" id="GO:0016763">
    <property type="term" value="F:pentosyltransferase activity"/>
    <property type="evidence" value="ECO:0007669"/>
    <property type="project" value="TreeGrafter"/>
</dbReference>
<feature type="transmembrane region" description="Helical" evidence="9">
    <location>
        <begin position="188"/>
        <end position="206"/>
    </location>
</feature>
<reference evidence="12" key="1">
    <citation type="submission" date="2024-06" db="EMBL/GenBank/DDBJ databases">
        <title>Biodegradation of dimethachlon by Arthrobacter sp. K5: mechanistic insights and ecological implications.</title>
        <authorList>
            <person name="Hu S."/>
            <person name="Lu P."/>
        </authorList>
    </citation>
    <scope>NUCLEOTIDE SEQUENCE</scope>
    <source>
        <strain evidence="12">K5</strain>
    </source>
</reference>
<dbReference type="Pfam" id="PF24878">
    <property type="entry name" value="YkcB_C"/>
    <property type="match status" value="1"/>
</dbReference>
<proteinExistence type="predicted"/>
<accession>A0AAU8EPB6</accession>
<dbReference type="GO" id="GO:0009103">
    <property type="term" value="P:lipopolysaccharide biosynthetic process"/>
    <property type="evidence" value="ECO:0007669"/>
    <property type="project" value="UniProtKB-ARBA"/>
</dbReference>
<evidence type="ECO:0000256" key="9">
    <source>
        <dbReference type="SAM" id="Phobius"/>
    </source>
</evidence>
<feature type="domain" description="Glycosyltransferase RgtA/B/C/D-like" evidence="10">
    <location>
        <begin position="113"/>
        <end position="268"/>
    </location>
</feature>
<evidence type="ECO:0000259" key="11">
    <source>
        <dbReference type="Pfam" id="PF24878"/>
    </source>
</evidence>
<dbReference type="InterPro" id="IPR050297">
    <property type="entry name" value="LipidA_mod_glycosyltrf_83"/>
</dbReference>
<gene>
    <name evidence="12" type="ORF">ABRP34_18040</name>
</gene>
<evidence type="ECO:0000256" key="3">
    <source>
        <dbReference type="ARBA" id="ARBA00022676"/>
    </source>
</evidence>
<feature type="region of interest" description="Disordered" evidence="8">
    <location>
        <begin position="1"/>
        <end position="44"/>
    </location>
</feature>
<dbReference type="EMBL" id="CP159279">
    <property type="protein sequence ID" value="XCH10702.1"/>
    <property type="molecule type" value="Genomic_DNA"/>
</dbReference>
<dbReference type="EC" id="2.4.-.-" evidence="12"/>
<feature type="transmembrane region" description="Helical" evidence="9">
    <location>
        <begin position="491"/>
        <end position="517"/>
    </location>
</feature>
<dbReference type="AlphaFoldDB" id="A0AAU8EPB6"/>
<feature type="transmembrane region" description="Helical" evidence="9">
    <location>
        <begin position="378"/>
        <end position="398"/>
    </location>
</feature>
<dbReference type="GO" id="GO:0005886">
    <property type="term" value="C:plasma membrane"/>
    <property type="evidence" value="ECO:0007669"/>
    <property type="project" value="UniProtKB-SubCell"/>
</dbReference>
<evidence type="ECO:0000256" key="4">
    <source>
        <dbReference type="ARBA" id="ARBA00022679"/>
    </source>
</evidence>
<feature type="transmembrane region" description="Helical" evidence="9">
    <location>
        <begin position="431"/>
        <end position="452"/>
    </location>
</feature>
<feature type="region of interest" description="Disordered" evidence="8">
    <location>
        <begin position="521"/>
        <end position="602"/>
    </location>
</feature>
<dbReference type="InterPro" id="IPR038731">
    <property type="entry name" value="RgtA/B/C-like"/>
</dbReference>
<dbReference type="GO" id="GO:0010041">
    <property type="term" value="P:response to iron(III) ion"/>
    <property type="evidence" value="ECO:0007669"/>
    <property type="project" value="TreeGrafter"/>
</dbReference>